<comment type="caution">
    <text evidence="1">The sequence shown here is derived from an EMBL/GenBank/DDBJ whole genome shotgun (WGS) entry which is preliminary data.</text>
</comment>
<dbReference type="Proteomes" id="UP000054770">
    <property type="component" value="Unassembled WGS sequence"/>
</dbReference>
<name>A0A158KCS5_9BURK</name>
<evidence type="ECO:0000313" key="1">
    <source>
        <dbReference type="EMBL" id="SAL78241.1"/>
    </source>
</evidence>
<protein>
    <submittedName>
        <fullName evidence="1">UspA domain-containing protein</fullName>
    </submittedName>
</protein>
<dbReference type="EMBL" id="FCON02000077">
    <property type="protein sequence ID" value="SAL78241.1"/>
    <property type="molecule type" value="Genomic_DNA"/>
</dbReference>
<proteinExistence type="predicted"/>
<accession>A0A158KCS5</accession>
<dbReference type="AlphaFoldDB" id="A0A158KCS5"/>
<keyword evidence="2" id="KW-1185">Reference proteome</keyword>
<reference evidence="1" key="1">
    <citation type="submission" date="2016-01" db="EMBL/GenBank/DDBJ databases">
        <authorList>
            <person name="Peeters C."/>
        </authorList>
    </citation>
    <scope>NUCLEOTIDE SEQUENCE [LARGE SCALE GENOMIC DNA]</scope>
    <source>
        <strain evidence="1">LMG 22940</strain>
    </source>
</reference>
<organism evidence="1 2">
    <name type="scientific">Caballeronia choica</name>
    <dbReference type="NCBI Taxonomy" id="326476"/>
    <lineage>
        <taxon>Bacteria</taxon>
        <taxon>Pseudomonadati</taxon>
        <taxon>Pseudomonadota</taxon>
        <taxon>Betaproteobacteria</taxon>
        <taxon>Burkholderiales</taxon>
        <taxon>Burkholderiaceae</taxon>
        <taxon>Caballeronia</taxon>
    </lineage>
</organism>
<dbReference type="SUPFAM" id="SSF52402">
    <property type="entry name" value="Adenine nucleotide alpha hydrolases-like"/>
    <property type="match status" value="1"/>
</dbReference>
<evidence type="ECO:0000313" key="2">
    <source>
        <dbReference type="Proteomes" id="UP000054770"/>
    </source>
</evidence>
<dbReference type="Gene3D" id="3.40.50.12370">
    <property type="match status" value="1"/>
</dbReference>
<gene>
    <name evidence="1" type="ORF">AWB68_05377</name>
</gene>
<sequence>MNAIEDADDASIGYADADSLVMGACGHARWRELVPGEAVRTVLKSSTLPVLL</sequence>